<accession>A0A6M0H0M5</accession>
<evidence type="ECO:0000259" key="8">
    <source>
        <dbReference type="PROSITE" id="PS50110"/>
    </source>
</evidence>
<dbReference type="SMART" id="SM00850">
    <property type="entry name" value="LytTR"/>
    <property type="match status" value="1"/>
</dbReference>
<reference evidence="10 11" key="1">
    <citation type="submission" date="2020-02" db="EMBL/GenBank/DDBJ databases">
        <title>Genome assembly of a novel Clostridium senegalense strain.</title>
        <authorList>
            <person name="Gupta T.B."/>
            <person name="Jauregui R."/>
            <person name="Maclean P."/>
            <person name="Nawarathana A."/>
            <person name="Brightwell G."/>
        </authorList>
    </citation>
    <scope>NUCLEOTIDE SEQUENCE [LARGE SCALE GENOMIC DNA]</scope>
    <source>
        <strain evidence="10 11">AGRFS4</strain>
    </source>
</reference>
<dbReference type="PROSITE" id="PS50110">
    <property type="entry name" value="RESPONSE_REGULATORY"/>
    <property type="match status" value="1"/>
</dbReference>
<dbReference type="AlphaFoldDB" id="A0A6M0H0M5"/>
<feature type="domain" description="HTH LytTR-type" evidence="9">
    <location>
        <begin position="147"/>
        <end position="248"/>
    </location>
</feature>
<proteinExistence type="predicted"/>
<dbReference type="PROSITE" id="PS50930">
    <property type="entry name" value="HTH_LYTTR"/>
    <property type="match status" value="1"/>
</dbReference>
<dbReference type="PANTHER" id="PTHR37299">
    <property type="entry name" value="TRANSCRIPTIONAL REGULATOR-RELATED"/>
    <property type="match status" value="1"/>
</dbReference>
<evidence type="ECO:0000256" key="7">
    <source>
        <dbReference type="PROSITE-ProRule" id="PRU00169"/>
    </source>
</evidence>
<sequence length="248" mass="29240">MFNGGIVINIFLCEDDKNQRQKFNRIIKKIAKEKNIILDVKISTDNPNDIIKHLQDNETVGVYFLDVDLNKDINGIELASKIREYDSIGVVIFITAHLEMSYLTFLYKVEAMDYIYKGDINTLEKRMEECILKAKKKFDKEKNKESISIKVYDKIINIDYDEILFFETSHNMHKIILHGAKRQIEFYGKLKDMEKELSEDFYRCHKSFIVNKNYIKEIDTKEKLIHLKNGERCLIASKLVSKLIKEII</sequence>
<protein>
    <recommendedName>
        <fullName evidence="1">Stage 0 sporulation protein A homolog</fullName>
    </recommendedName>
</protein>
<evidence type="ECO:0000256" key="4">
    <source>
        <dbReference type="ARBA" id="ARBA00023159"/>
    </source>
</evidence>
<dbReference type="Gene3D" id="2.40.50.40">
    <property type="match status" value="1"/>
</dbReference>
<dbReference type="SUPFAM" id="SSF52172">
    <property type="entry name" value="CheY-like"/>
    <property type="match status" value="1"/>
</dbReference>
<dbReference type="InterPro" id="IPR001789">
    <property type="entry name" value="Sig_transdc_resp-reg_receiver"/>
</dbReference>
<gene>
    <name evidence="10" type="ORF">G3M99_01945</name>
</gene>
<keyword evidence="2" id="KW-0963">Cytoplasm</keyword>
<dbReference type="GO" id="GO:0003677">
    <property type="term" value="F:DNA binding"/>
    <property type="evidence" value="ECO:0007669"/>
    <property type="project" value="InterPro"/>
</dbReference>
<dbReference type="GO" id="GO:0000156">
    <property type="term" value="F:phosphorelay response regulator activity"/>
    <property type="evidence" value="ECO:0007669"/>
    <property type="project" value="InterPro"/>
</dbReference>
<feature type="modified residue" description="4-aspartylphosphate" evidence="7">
    <location>
        <position position="66"/>
    </location>
</feature>
<keyword evidence="3" id="KW-0902">Two-component regulatory system</keyword>
<keyword evidence="4" id="KW-0010">Activator</keyword>
<dbReference type="InterPro" id="IPR007492">
    <property type="entry name" value="LytTR_DNA-bd_dom"/>
</dbReference>
<evidence type="ECO:0000313" key="11">
    <source>
        <dbReference type="Proteomes" id="UP000481872"/>
    </source>
</evidence>
<comment type="caution">
    <text evidence="10">The sequence shown here is derived from an EMBL/GenBank/DDBJ whole genome shotgun (WGS) entry which is preliminary data.</text>
</comment>
<dbReference type="Gene3D" id="3.40.50.2300">
    <property type="match status" value="1"/>
</dbReference>
<evidence type="ECO:0000256" key="2">
    <source>
        <dbReference type="ARBA" id="ARBA00022490"/>
    </source>
</evidence>
<evidence type="ECO:0000256" key="1">
    <source>
        <dbReference type="ARBA" id="ARBA00018672"/>
    </source>
</evidence>
<dbReference type="InterPro" id="IPR011006">
    <property type="entry name" value="CheY-like_superfamily"/>
</dbReference>
<comment type="function">
    <text evidence="5">May play the central regulatory role in sporulation. It may be an element of the effector pathway responsible for the activation of sporulation genes in response to nutritional stress. Spo0A may act in concert with spo0H (a sigma factor) to control the expression of some genes that are critical to the sporulation process.</text>
</comment>
<evidence type="ECO:0000256" key="3">
    <source>
        <dbReference type="ARBA" id="ARBA00023012"/>
    </source>
</evidence>
<feature type="domain" description="Response regulatory" evidence="8">
    <location>
        <begin position="9"/>
        <end position="132"/>
    </location>
</feature>
<keyword evidence="11" id="KW-1185">Reference proteome</keyword>
<dbReference type="Pfam" id="PF00072">
    <property type="entry name" value="Response_reg"/>
    <property type="match status" value="1"/>
</dbReference>
<comment type="function">
    <text evidence="6">Required for high-level post-exponential phase expression of a series of secreted proteins.</text>
</comment>
<dbReference type="Pfam" id="PF04397">
    <property type="entry name" value="LytTR"/>
    <property type="match status" value="1"/>
</dbReference>
<organism evidence="10 11">
    <name type="scientific">Clostridium senegalense</name>
    <dbReference type="NCBI Taxonomy" id="1465809"/>
    <lineage>
        <taxon>Bacteria</taxon>
        <taxon>Bacillati</taxon>
        <taxon>Bacillota</taxon>
        <taxon>Clostridia</taxon>
        <taxon>Eubacteriales</taxon>
        <taxon>Clostridiaceae</taxon>
        <taxon>Clostridium</taxon>
    </lineage>
</organism>
<evidence type="ECO:0000313" key="10">
    <source>
        <dbReference type="EMBL" id="NEU03633.1"/>
    </source>
</evidence>
<dbReference type="EMBL" id="JAAGPU010000002">
    <property type="protein sequence ID" value="NEU03633.1"/>
    <property type="molecule type" value="Genomic_DNA"/>
</dbReference>
<evidence type="ECO:0000256" key="6">
    <source>
        <dbReference type="ARBA" id="ARBA00037164"/>
    </source>
</evidence>
<dbReference type="InterPro" id="IPR046947">
    <property type="entry name" value="LytR-like"/>
</dbReference>
<dbReference type="PANTHER" id="PTHR37299:SF3">
    <property type="entry name" value="STAGE 0 SPORULATION PROTEIN A HOMOLOG"/>
    <property type="match status" value="1"/>
</dbReference>
<evidence type="ECO:0000256" key="5">
    <source>
        <dbReference type="ARBA" id="ARBA00024867"/>
    </source>
</evidence>
<name>A0A6M0H0M5_9CLOT</name>
<keyword evidence="7" id="KW-0597">Phosphoprotein</keyword>
<dbReference type="SMART" id="SM00448">
    <property type="entry name" value="REC"/>
    <property type="match status" value="1"/>
</dbReference>
<dbReference type="Proteomes" id="UP000481872">
    <property type="component" value="Unassembled WGS sequence"/>
</dbReference>
<evidence type="ECO:0000259" key="9">
    <source>
        <dbReference type="PROSITE" id="PS50930"/>
    </source>
</evidence>